<dbReference type="InterPro" id="IPR051415">
    <property type="entry name" value="LAAT-1"/>
</dbReference>
<feature type="transmembrane region" description="Helical" evidence="6">
    <location>
        <begin position="123"/>
        <end position="145"/>
    </location>
</feature>
<protein>
    <submittedName>
        <fullName evidence="9">PQ loop repeat family protein</fullName>
    </submittedName>
</protein>
<dbReference type="Proteomes" id="UP000276776">
    <property type="component" value="Unassembled WGS sequence"/>
</dbReference>
<dbReference type="PANTHER" id="PTHR16201:SF34">
    <property type="entry name" value="LYSOSOMAL AMINO ACID TRANSPORTER 1"/>
    <property type="match status" value="1"/>
</dbReference>
<evidence type="ECO:0000256" key="1">
    <source>
        <dbReference type="ARBA" id="ARBA00004141"/>
    </source>
</evidence>
<evidence type="ECO:0000256" key="4">
    <source>
        <dbReference type="ARBA" id="ARBA00023136"/>
    </source>
</evidence>
<dbReference type="AlphaFoldDB" id="A0A0N5D3G4"/>
<dbReference type="SMART" id="SM00679">
    <property type="entry name" value="CTNS"/>
    <property type="match status" value="2"/>
</dbReference>
<keyword evidence="8" id="KW-1185">Reference proteome</keyword>
<sequence length="354" mass="40651">MKVRYVTMTLLLFRTVPKLEGFEYKSLLKMSTEEEHYLSPKCVNGIKWIMDVFGDCVDTDLKFFGFVIGFISLFLWLLPLIPQLLHNYRTKRCEGLSMYFLLFWILGDSCNMAGALLTNQQPLQKIIGVYYVLQDMTLLFQYFYYTRIYRRNEGIFCNRSNFFCAVNNCASIMPLLAVHITPLINSTAIVPSIFVGLFVIGALFSNKISSNSLRHRPTHETLPGNRRLLSIELGGQPLFHGYYDVLGYVIGSVSATCYFASRIPQLLKNYYRQSCEGLSLVMFYIIIGANVAYGLSVLLGGSGWHYILRHLPWLVGSLGVCVFDVFVVIQHFYYDRLHRNKDLTEQEGLLEDID</sequence>
<evidence type="ECO:0000256" key="6">
    <source>
        <dbReference type="SAM" id="Phobius"/>
    </source>
</evidence>
<reference evidence="7 8" key="2">
    <citation type="submission" date="2018-11" db="EMBL/GenBank/DDBJ databases">
        <authorList>
            <consortium name="Pathogen Informatics"/>
        </authorList>
    </citation>
    <scope>NUCLEOTIDE SEQUENCE [LARGE SCALE GENOMIC DNA]</scope>
</reference>
<evidence type="ECO:0000256" key="2">
    <source>
        <dbReference type="ARBA" id="ARBA00022692"/>
    </source>
</evidence>
<dbReference type="PANTHER" id="PTHR16201">
    <property type="entry name" value="SEVEN TRANSMEMBRANE PROTEIN 1-RELATED"/>
    <property type="match status" value="1"/>
</dbReference>
<comment type="similarity">
    <text evidence="5">Belongs to the laat-1 family.</text>
</comment>
<evidence type="ECO:0000313" key="7">
    <source>
        <dbReference type="EMBL" id="VDN04922.1"/>
    </source>
</evidence>
<feature type="transmembrane region" description="Helical" evidence="6">
    <location>
        <begin position="313"/>
        <end position="334"/>
    </location>
</feature>
<name>A0A0N5D3G4_THECL</name>
<accession>A0A0N5D3G4</accession>
<dbReference type="GO" id="GO:0015174">
    <property type="term" value="F:basic amino acid transmembrane transporter activity"/>
    <property type="evidence" value="ECO:0007669"/>
    <property type="project" value="UniProtKB-ARBA"/>
</dbReference>
<keyword evidence="2 6" id="KW-0812">Transmembrane</keyword>
<dbReference type="WBParaSite" id="TCLT_0000747501-mRNA-1">
    <property type="protein sequence ID" value="TCLT_0000747501-mRNA-1"/>
    <property type="gene ID" value="TCLT_0000747501"/>
</dbReference>
<dbReference type="OMA" id="FYQHYVL"/>
<feature type="transmembrane region" description="Helical" evidence="6">
    <location>
        <begin position="63"/>
        <end position="85"/>
    </location>
</feature>
<dbReference type="Gene3D" id="1.20.1280.290">
    <property type="match status" value="2"/>
</dbReference>
<keyword evidence="4 6" id="KW-0472">Membrane</keyword>
<keyword evidence="3 6" id="KW-1133">Transmembrane helix</keyword>
<proteinExistence type="inferred from homology"/>
<feature type="transmembrane region" description="Helical" evidence="6">
    <location>
        <begin position="281"/>
        <end position="307"/>
    </location>
</feature>
<feature type="transmembrane region" description="Helical" evidence="6">
    <location>
        <begin position="97"/>
        <end position="117"/>
    </location>
</feature>
<feature type="transmembrane region" description="Helical" evidence="6">
    <location>
        <begin position="183"/>
        <end position="204"/>
    </location>
</feature>
<dbReference type="OrthoDB" id="8048523at2759"/>
<evidence type="ECO:0000313" key="9">
    <source>
        <dbReference type="WBParaSite" id="TCLT_0000747501-mRNA-1"/>
    </source>
</evidence>
<dbReference type="FunFam" id="1.20.1280.290:FF:000009">
    <property type="entry name" value="PQ loop repeat family protein"/>
    <property type="match status" value="1"/>
</dbReference>
<comment type="subcellular location">
    <subcellularLocation>
        <location evidence="1">Membrane</location>
        <topology evidence="1">Multi-pass membrane protein</topology>
    </subcellularLocation>
</comment>
<evidence type="ECO:0000256" key="5">
    <source>
        <dbReference type="ARBA" id="ARBA00038039"/>
    </source>
</evidence>
<dbReference type="InterPro" id="IPR006603">
    <property type="entry name" value="PQ-loop_rpt"/>
</dbReference>
<organism evidence="9">
    <name type="scientific">Thelazia callipaeda</name>
    <name type="common">Oriental eyeworm</name>
    <name type="synonym">Parasitic nematode</name>
    <dbReference type="NCBI Taxonomy" id="103827"/>
    <lineage>
        <taxon>Eukaryota</taxon>
        <taxon>Metazoa</taxon>
        <taxon>Ecdysozoa</taxon>
        <taxon>Nematoda</taxon>
        <taxon>Chromadorea</taxon>
        <taxon>Rhabditida</taxon>
        <taxon>Spirurina</taxon>
        <taxon>Spiruromorpha</taxon>
        <taxon>Thelazioidea</taxon>
        <taxon>Thelaziidae</taxon>
        <taxon>Thelazia</taxon>
    </lineage>
</organism>
<dbReference type="EMBL" id="UYYF01004510">
    <property type="protein sequence ID" value="VDN04922.1"/>
    <property type="molecule type" value="Genomic_DNA"/>
</dbReference>
<evidence type="ECO:0000256" key="3">
    <source>
        <dbReference type="ARBA" id="ARBA00022989"/>
    </source>
</evidence>
<dbReference type="GO" id="GO:0098852">
    <property type="term" value="C:lytic vacuole membrane"/>
    <property type="evidence" value="ECO:0007669"/>
    <property type="project" value="UniProtKB-ARBA"/>
</dbReference>
<dbReference type="Pfam" id="PF04193">
    <property type="entry name" value="PQ-loop"/>
    <property type="match status" value="2"/>
</dbReference>
<gene>
    <name evidence="7" type="ORF">TCLT_LOCUS7464</name>
</gene>
<reference evidence="9" key="1">
    <citation type="submission" date="2017-02" db="UniProtKB">
        <authorList>
            <consortium name="WormBaseParasite"/>
        </authorList>
    </citation>
    <scope>IDENTIFICATION</scope>
</reference>
<dbReference type="STRING" id="103827.A0A0N5D3G4"/>
<evidence type="ECO:0000313" key="8">
    <source>
        <dbReference type="Proteomes" id="UP000276776"/>
    </source>
</evidence>